<evidence type="ECO:0000256" key="3">
    <source>
        <dbReference type="ARBA" id="ARBA00022448"/>
    </source>
</evidence>
<feature type="transmembrane region" description="Helical" evidence="8">
    <location>
        <begin position="92"/>
        <end position="113"/>
    </location>
</feature>
<feature type="transmembrane region" description="Helical" evidence="8">
    <location>
        <begin position="21"/>
        <end position="40"/>
    </location>
</feature>
<feature type="transmembrane region" description="Helical" evidence="8">
    <location>
        <begin position="312"/>
        <end position="329"/>
    </location>
</feature>
<dbReference type="InterPro" id="IPR004761">
    <property type="entry name" value="Spore_GerAB"/>
</dbReference>
<feature type="transmembrane region" description="Helical" evidence="8">
    <location>
        <begin position="226"/>
        <end position="247"/>
    </location>
</feature>
<dbReference type="EMBL" id="DNZF01000099">
    <property type="protein sequence ID" value="HBK53197.1"/>
    <property type="molecule type" value="Genomic_DNA"/>
</dbReference>
<gene>
    <name evidence="9" type="ORF">DDZ44_04585</name>
</gene>
<keyword evidence="4" id="KW-0309">Germination</keyword>
<organism evidence="9 10">
    <name type="scientific">Syntrophomonas wolfei</name>
    <dbReference type="NCBI Taxonomy" id="863"/>
    <lineage>
        <taxon>Bacteria</taxon>
        <taxon>Bacillati</taxon>
        <taxon>Bacillota</taxon>
        <taxon>Clostridia</taxon>
        <taxon>Eubacteriales</taxon>
        <taxon>Syntrophomonadaceae</taxon>
        <taxon>Syntrophomonas</taxon>
    </lineage>
</organism>
<feature type="transmembrane region" description="Helical" evidence="8">
    <location>
        <begin position="154"/>
        <end position="173"/>
    </location>
</feature>
<dbReference type="AlphaFoldDB" id="A0A354YY94"/>
<reference evidence="9 10" key="1">
    <citation type="journal article" date="2018" name="Nat. Biotechnol.">
        <title>A standardized bacterial taxonomy based on genome phylogeny substantially revises the tree of life.</title>
        <authorList>
            <person name="Parks D.H."/>
            <person name="Chuvochina M."/>
            <person name="Waite D.W."/>
            <person name="Rinke C."/>
            <person name="Skarshewski A."/>
            <person name="Chaumeil P.A."/>
            <person name="Hugenholtz P."/>
        </authorList>
    </citation>
    <scope>NUCLEOTIDE SEQUENCE [LARGE SCALE GENOMIC DNA]</scope>
    <source>
        <strain evidence="9">UBA10948</strain>
    </source>
</reference>
<protein>
    <recommendedName>
        <fullName evidence="11">Spore germination protein</fullName>
    </recommendedName>
</protein>
<feature type="transmembrane region" description="Helical" evidence="8">
    <location>
        <begin position="193"/>
        <end position="214"/>
    </location>
</feature>
<dbReference type="STRING" id="378794.GCA_001570625_00287"/>
<keyword evidence="7 8" id="KW-0472">Membrane</keyword>
<evidence type="ECO:0000256" key="8">
    <source>
        <dbReference type="SAM" id="Phobius"/>
    </source>
</evidence>
<keyword evidence="5 8" id="KW-0812">Transmembrane</keyword>
<comment type="similarity">
    <text evidence="2">Belongs to the amino acid-polyamine-organocation (APC) superfamily. Spore germination protein (SGP) (TC 2.A.3.9) family.</text>
</comment>
<proteinExistence type="inferred from homology"/>
<evidence type="ECO:0000313" key="9">
    <source>
        <dbReference type="EMBL" id="HBK53197.1"/>
    </source>
</evidence>
<comment type="subcellular location">
    <subcellularLocation>
        <location evidence="1">Membrane</location>
        <topology evidence="1">Multi-pass membrane protein</topology>
    </subcellularLocation>
</comment>
<dbReference type="Pfam" id="PF03845">
    <property type="entry name" value="Spore_permease"/>
    <property type="match status" value="1"/>
</dbReference>
<keyword evidence="6 8" id="KW-1133">Transmembrane helix</keyword>
<accession>A0A354YY94</accession>
<dbReference type="PANTHER" id="PTHR34975:SF2">
    <property type="entry name" value="SPORE GERMINATION PROTEIN A2"/>
    <property type="match status" value="1"/>
</dbReference>
<evidence type="ECO:0000256" key="6">
    <source>
        <dbReference type="ARBA" id="ARBA00022989"/>
    </source>
</evidence>
<evidence type="ECO:0000256" key="2">
    <source>
        <dbReference type="ARBA" id="ARBA00007998"/>
    </source>
</evidence>
<feature type="transmembrane region" description="Helical" evidence="8">
    <location>
        <begin position="46"/>
        <end position="71"/>
    </location>
</feature>
<keyword evidence="3" id="KW-0813">Transport</keyword>
<evidence type="ECO:0000256" key="1">
    <source>
        <dbReference type="ARBA" id="ARBA00004141"/>
    </source>
</evidence>
<evidence type="ECO:0000313" key="10">
    <source>
        <dbReference type="Proteomes" id="UP000263273"/>
    </source>
</evidence>
<evidence type="ECO:0000256" key="5">
    <source>
        <dbReference type="ARBA" id="ARBA00022692"/>
    </source>
</evidence>
<evidence type="ECO:0008006" key="11">
    <source>
        <dbReference type="Google" id="ProtNLM"/>
    </source>
</evidence>
<dbReference type="GO" id="GO:0009847">
    <property type="term" value="P:spore germination"/>
    <property type="evidence" value="ECO:0007669"/>
    <property type="project" value="InterPro"/>
</dbReference>
<feature type="transmembrane region" description="Helical" evidence="8">
    <location>
        <begin position="341"/>
        <end position="363"/>
    </location>
</feature>
<feature type="transmembrane region" description="Helical" evidence="8">
    <location>
        <begin position="119"/>
        <end position="142"/>
    </location>
</feature>
<feature type="transmembrane region" description="Helical" evidence="8">
    <location>
        <begin position="275"/>
        <end position="300"/>
    </location>
</feature>
<name>A0A354YY94_9FIRM</name>
<comment type="caution">
    <text evidence="9">The sequence shown here is derived from an EMBL/GenBank/DDBJ whole genome shotgun (WGS) entry which is preliminary data.</text>
</comment>
<evidence type="ECO:0000256" key="7">
    <source>
        <dbReference type="ARBA" id="ARBA00023136"/>
    </source>
</evidence>
<evidence type="ECO:0000256" key="4">
    <source>
        <dbReference type="ARBA" id="ARBA00022544"/>
    </source>
</evidence>
<sequence length="376" mass="42839">MPAPPHLLKEMLMENKTLSSQQIAFMIFLFLTGSSLVYIPEIAARQSAWIACLLASLIGVYIIIILLALFTRFPDMSITRISELLLGKIAGSVLNILLFFSLFLIAQGLLYNLCLLLGIIYPTVCSFIHRSLVLFSAAYCIYRGPAALGRLCESFIGLILFFFLLGITASFPIMDLSELKPLWPEWKPLLSGVFFVADWPFAQLLILAFFFPLVQGLKEKKKAFIGWYLLAVAILIFEDLQVISILGQELAEISRFPLLKVNRLTGFGEFRRVELFFFILWFIVGFTALTVYYQGLVLNLKELLRLENPRPLILPLGLFLMVFTSYMYPSDLNYITTRLRYVPFYTISVNLLYLTIIFIAASLSKRRLSRHSRGEG</sequence>
<dbReference type="PANTHER" id="PTHR34975">
    <property type="entry name" value="SPORE GERMINATION PROTEIN A2"/>
    <property type="match status" value="1"/>
</dbReference>
<dbReference type="Proteomes" id="UP000263273">
    <property type="component" value="Unassembled WGS sequence"/>
</dbReference>
<dbReference type="GO" id="GO:0016020">
    <property type="term" value="C:membrane"/>
    <property type="evidence" value="ECO:0007669"/>
    <property type="project" value="UniProtKB-SubCell"/>
</dbReference>